<gene>
    <name evidence="2" type="ordered locus">At2g36040</name>
</gene>
<dbReference type="EMBL" id="DQ446603">
    <property type="protein sequence ID" value="ABE65889.1"/>
    <property type="molecule type" value="mRNA"/>
</dbReference>
<reference key="1">
    <citation type="journal article" date="1999" name="Nature">
        <title>Sequence and analysis of chromosome 2 of the plant Arabidopsis thaliana.</title>
        <authorList>
            <person name="Lin X."/>
            <person name="Kaul S."/>
            <person name="Rounsley S."/>
            <person name="Shea T.P."/>
            <person name="Benito M.I."/>
            <person name="Town C.D."/>
            <person name="Fujii C.Y."/>
            <person name="Mason T."/>
            <person name="Bowman C.L."/>
            <person name="Barnstead M."/>
            <person name="Feldblyum T.V."/>
            <person name="Buell C.R."/>
            <person name="Ketchum K.A."/>
            <person name="Lee J."/>
            <person name="Ronning C.M."/>
            <person name="Koo H.L."/>
            <person name="Moffat K.S."/>
            <person name="Cronin L.A."/>
            <person name="Shen M."/>
            <person name="Pai G."/>
            <person name="Van Aken S."/>
            <person name="Umayam L."/>
            <person name="Tallon L.J."/>
            <person name="Gill J.E."/>
            <person name="Adams M.D."/>
            <person name="Carrera A.J."/>
            <person name="Creasy T.H."/>
            <person name="Goodman H.M."/>
            <person name="Somerville C.R."/>
            <person name="Copenhaver G.P."/>
            <person name="Preuss D."/>
            <person name="Nierman W.C."/>
            <person name="White O."/>
            <person name="Eisen J.A."/>
            <person name="Salzberg S.L."/>
            <person name="Fraser C.M."/>
            <person name="Venter J.C."/>
        </authorList>
    </citation>
    <scope>NUCLEOTIDE SEQUENCE [LARGE SCALE GENOMIC DNA]</scope>
    <source>
        <strain>cv. Columbia</strain>
    </source>
</reference>
<sequence>MDASDSNMKDGFNVEEEFQKVEEQVSKTYEEKKTFKVRSIDGDKLGFALSESSRSESDEE</sequence>
<reference evidence="2" key="4">
    <citation type="submission" date="2006-03" db="EMBL/GenBank/DDBJ databases">
        <authorList>
            <person name="Underwood B.A."/>
            <person name="Xiao Y."/>
            <person name="Moskal W."/>
            <person name="Monaghan E."/>
            <person name="Wang W."/>
            <person name="Redman J."/>
            <person name="Wu H.C."/>
            <person name="Utterback T."/>
            <person name="Town C.D."/>
        </authorList>
    </citation>
    <scope>NUCLEOTIDE SEQUENCE</scope>
</reference>
<reference evidence="1" key="2">
    <citation type="submission" date="2000-03" db="EMBL/GenBank/DDBJ databases">
        <authorList>
            <person name="Lin X."/>
            <person name="Kaul S."/>
            <person name="Shea T.P."/>
            <person name="Fujii C.Y."/>
            <person name="Shen M."/>
            <person name="VanAken S.E."/>
            <person name="Barnstead M.E."/>
            <person name="Mason T.M."/>
            <person name="Bowman C.L."/>
            <person name="Ronning C.M."/>
            <person name="Benito M.-I."/>
            <person name="Carrera A.J."/>
            <person name="Creasy T.H."/>
            <person name="Buell C.R."/>
            <person name="Town C.D."/>
            <person name="Nierman W.C."/>
            <person name="Fraser C.M."/>
            <person name="Venter J.C."/>
        </authorList>
    </citation>
    <scope>NUCLEOTIDE SEQUENCE</scope>
</reference>
<dbReference type="PIR" id="B84776">
    <property type="entry name" value="B84776"/>
</dbReference>
<evidence type="ECO:0000313" key="1">
    <source>
        <dbReference type="EMBL" id="AAD21453.1"/>
    </source>
</evidence>
<proteinExistence type="evidence at transcript level"/>
<reference evidence="1" key="3">
    <citation type="submission" date="2002-02" db="EMBL/GenBank/DDBJ databases">
        <authorList>
            <person name="Town C.D."/>
            <person name="Kaul S."/>
        </authorList>
    </citation>
    <scope>NUCLEOTIDE SEQUENCE</scope>
</reference>
<evidence type="ECO:0000313" key="2">
    <source>
        <dbReference type="EMBL" id="ABE65889.1"/>
    </source>
</evidence>
<protein>
    <submittedName>
        <fullName evidence="1">Uncharacterized protein At2g36040</fullName>
    </submittedName>
</protein>
<organism evidence="1">
    <name type="scientific">Arabidopsis thaliana</name>
    <name type="common">Mouse-ear cress</name>
    <dbReference type="NCBI Taxonomy" id="3702"/>
    <lineage>
        <taxon>Eukaryota</taxon>
        <taxon>Viridiplantae</taxon>
        <taxon>Streptophyta</taxon>
        <taxon>Embryophyta</taxon>
        <taxon>Tracheophyta</taxon>
        <taxon>Spermatophyta</taxon>
        <taxon>Magnoliopsida</taxon>
        <taxon>eudicotyledons</taxon>
        <taxon>Gunneridae</taxon>
        <taxon>Pentapetalae</taxon>
        <taxon>rosids</taxon>
        <taxon>malvids</taxon>
        <taxon>Brassicales</taxon>
        <taxon>Brassicaceae</taxon>
        <taxon>Camelineae</taxon>
        <taxon>Arabidopsis</taxon>
    </lineage>
</organism>
<dbReference type="AlphaFoldDB" id="Q9SJ46"/>
<name>Q9SJ46_ARATH</name>
<dbReference type="EMBL" id="AC007017">
    <property type="protein sequence ID" value="AAD21453.1"/>
    <property type="molecule type" value="Genomic_DNA"/>
</dbReference>
<accession>Q9SJ46</accession>